<feature type="active site" evidence="2">
    <location>
        <position position="283"/>
    </location>
</feature>
<dbReference type="EnsemblPlants" id="HORVU.MOREX.r3.5HG0432820.1">
    <property type="protein sequence ID" value="HORVU.MOREX.r3.5HG0432820.1.CDS1"/>
    <property type="gene ID" value="HORVU.MOREX.r3.5HG0432820"/>
</dbReference>
<dbReference type="PANTHER" id="PTHR13683">
    <property type="entry name" value="ASPARTYL PROTEASES"/>
    <property type="match status" value="1"/>
</dbReference>
<reference evidence="4" key="3">
    <citation type="submission" date="2022-01" db="UniProtKB">
        <authorList>
            <consortium name="EnsemblPlants"/>
        </authorList>
    </citation>
    <scope>IDENTIFICATION</scope>
    <source>
        <strain evidence="4">subsp. vulgare</strain>
    </source>
</reference>
<dbReference type="InterPro" id="IPR032861">
    <property type="entry name" value="TAXi_N"/>
</dbReference>
<proteinExistence type="inferred from homology"/>
<dbReference type="PROSITE" id="PS51767">
    <property type="entry name" value="PEPTIDASE_A1"/>
    <property type="match status" value="1"/>
</dbReference>
<dbReference type="PANTHER" id="PTHR13683:SF750">
    <property type="entry name" value="ASPARTYL PROTEASE AED1"/>
    <property type="match status" value="1"/>
</dbReference>
<dbReference type="Proteomes" id="UP000011116">
    <property type="component" value="Chromosome 5H"/>
</dbReference>
<dbReference type="GO" id="GO:0006508">
    <property type="term" value="P:proteolysis"/>
    <property type="evidence" value="ECO:0007669"/>
    <property type="project" value="InterPro"/>
</dbReference>
<organism evidence="4 5">
    <name type="scientific">Hordeum vulgare subsp. vulgare</name>
    <name type="common">Domesticated barley</name>
    <dbReference type="NCBI Taxonomy" id="112509"/>
    <lineage>
        <taxon>Eukaryota</taxon>
        <taxon>Viridiplantae</taxon>
        <taxon>Streptophyta</taxon>
        <taxon>Embryophyta</taxon>
        <taxon>Tracheophyta</taxon>
        <taxon>Spermatophyta</taxon>
        <taxon>Magnoliopsida</taxon>
        <taxon>Liliopsida</taxon>
        <taxon>Poales</taxon>
        <taxon>Poaceae</taxon>
        <taxon>BOP clade</taxon>
        <taxon>Pooideae</taxon>
        <taxon>Triticodae</taxon>
        <taxon>Triticeae</taxon>
        <taxon>Hordeinae</taxon>
        <taxon>Hordeum</taxon>
    </lineage>
</organism>
<dbReference type="InterPro" id="IPR033121">
    <property type="entry name" value="PEPTIDASE_A1"/>
</dbReference>
<evidence type="ECO:0000256" key="2">
    <source>
        <dbReference type="PIRSR" id="PIRSR601461-1"/>
    </source>
</evidence>
<dbReference type="InterPro" id="IPR001461">
    <property type="entry name" value="Aspartic_peptidase_A1"/>
</dbReference>
<reference evidence="5" key="1">
    <citation type="journal article" date="2012" name="Nature">
        <title>A physical, genetic and functional sequence assembly of the barley genome.</title>
        <authorList>
            <consortium name="The International Barley Genome Sequencing Consortium"/>
            <person name="Mayer K.F."/>
            <person name="Waugh R."/>
            <person name="Brown J.W."/>
            <person name="Schulman A."/>
            <person name="Langridge P."/>
            <person name="Platzer M."/>
            <person name="Fincher G.B."/>
            <person name="Muehlbauer G.J."/>
            <person name="Sato K."/>
            <person name="Close T.J."/>
            <person name="Wise R.P."/>
            <person name="Stein N."/>
        </authorList>
    </citation>
    <scope>NUCLEOTIDE SEQUENCE [LARGE SCALE GENOMIC DNA]</scope>
    <source>
        <strain evidence="5">cv. Morex</strain>
    </source>
</reference>
<dbReference type="GO" id="GO:0004190">
    <property type="term" value="F:aspartic-type endopeptidase activity"/>
    <property type="evidence" value="ECO:0007669"/>
    <property type="project" value="InterPro"/>
</dbReference>
<dbReference type="AlphaFoldDB" id="A0A8I7B883"/>
<keyword evidence="5" id="KW-1185">Reference proteome</keyword>
<feature type="active site" evidence="2">
    <location>
        <position position="80"/>
    </location>
</feature>
<name>A0A8I7B883_HORVV</name>
<reference evidence="4" key="2">
    <citation type="submission" date="2020-10" db="EMBL/GenBank/DDBJ databases">
        <authorList>
            <person name="Scholz U."/>
            <person name="Mascher M."/>
            <person name="Fiebig A."/>
        </authorList>
    </citation>
    <scope>NUCLEOTIDE SEQUENCE [LARGE SCALE GENOMIC DNA]</scope>
    <source>
        <strain evidence="4">cv. Morex</strain>
    </source>
</reference>
<dbReference type="SUPFAM" id="SSF50630">
    <property type="entry name" value="Acid proteases"/>
    <property type="match status" value="1"/>
</dbReference>
<dbReference type="Pfam" id="PF14541">
    <property type="entry name" value="TAXi_C"/>
    <property type="match status" value="1"/>
</dbReference>
<dbReference type="SMR" id="A0A8I7B883"/>
<feature type="domain" description="Peptidase A1" evidence="3">
    <location>
        <begin position="62"/>
        <end position="397"/>
    </location>
</feature>
<evidence type="ECO:0000259" key="3">
    <source>
        <dbReference type="PROSITE" id="PS51767"/>
    </source>
</evidence>
<comment type="similarity">
    <text evidence="1">Belongs to the peptidase A1 family.</text>
</comment>
<sequence length="399" mass="44514">MLHTQHRCSPVQQMMDLPSSWHQHHSMGLHRERRLLFRRRPPPPNISTPVTSTSAAGADHGFMTQVAIGTPPRTQTVLIDTAASFSWVQCSPCARNGCYSQDGPLFDTRTSSTYATVPCSTQPCVSVDATMARTNCSDGDKACLYRVEYTDRSVSQGRVSRDTLTLGQEKLHGFMFGCSRHHEPTFGRYSGIFGFANDRVSFFSQVVEKSRQYRAFSYYLPSPSSVGYIQVGSYDDGGLAFTPMFSRNLYYFLALTGITVDGSPIDLASSKLSKPSEFVMYLDLGSAFSLLPSHVYKRLCDAVDQGIKGYDRIHGGEQSCCFDPSFLSTERAVPTVQIQFRNDVRLVLNEARLTYETPDERLCLGFVPSANRFLLGSMQLQMAYVVQDVEKSIMGFPRT</sequence>
<dbReference type="InterPro" id="IPR032799">
    <property type="entry name" value="TAXi_C"/>
</dbReference>
<evidence type="ECO:0000313" key="5">
    <source>
        <dbReference type="Proteomes" id="UP000011116"/>
    </source>
</evidence>
<dbReference type="Gramene" id="HORVU.MOREX.r3.5HG0432820.1">
    <property type="protein sequence ID" value="HORVU.MOREX.r3.5HG0432820.1.CDS1"/>
    <property type="gene ID" value="HORVU.MOREX.r3.5HG0432820"/>
</dbReference>
<dbReference type="Gene3D" id="2.40.70.10">
    <property type="entry name" value="Acid Proteases"/>
    <property type="match status" value="2"/>
</dbReference>
<dbReference type="Pfam" id="PF14543">
    <property type="entry name" value="TAXi_N"/>
    <property type="match status" value="1"/>
</dbReference>
<accession>A0A8I7B883</accession>
<protein>
    <recommendedName>
        <fullName evidence="3">Peptidase A1 domain-containing protein</fullName>
    </recommendedName>
</protein>
<dbReference type="InterPro" id="IPR021109">
    <property type="entry name" value="Peptidase_aspartic_dom_sf"/>
</dbReference>
<evidence type="ECO:0000256" key="1">
    <source>
        <dbReference type="ARBA" id="ARBA00007447"/>
    </source>
</evidence>
<evidence type="ECO:0000313" key="4">
    <source>
        <dbReference type="EnsemblPlants" id="HORVU.MOREX.r3.5HG0432820.1.CDS1"/>
    </source>
</evidence>